<feature type="binding site" evidence="3 4">
    <location>
        <position position="213"/>
    </location>
    <ligand>
        <name>Zn(2+)</name>
        <dbReference type="ChEBI" id="CHEBI:29105"/>
    </ligand>
</feature>
<dbReference type="GO" id="GO:0008270">
    <property type="term" value="F:zinc ion binding"/>
    <property type="evidence" value="ECO:0007669"/>
    <property type="project" value="InterPro"/>
</dbReference>
<reference evidence="6 7" key="1">
    <citation type="submission" date="2020-03" db="EMBL/GenBank/DDBJ databases">
        <title>Whole genome shotgun sequence of Phytohabitans houttuyneae NBRC 108639.</title>
        <authorList>
            <person name="Komaki H."/>
            <person name="Tamura T."/>
        </authorList>
    </citation>
    <scope>NUCLEOTIDE SEQUENCE [LARGE SCALE GENOMIC DNA]</scope>
    <source>
        <strain evidence="6 7">NBRC 108639</strain>
    </source>
</reference>
<sequence>MSRADNGPATLRLDGGTATELRRAGVPLSAPWWTTRAVLTDARRTVLRDTHERFLSAGADVITANTFRCNLRALSRAGLQDAGLAWMVHAAVGVAFAARNAAGTPRTQIAASVAPVEDCYRPDLVPSDEELRTEHAWLATELSRSTVVDLTLIETMNSEREARIALEAALAGGRRAWVSFICDSGARLLSGEPLDRVAKAVEADGAEAVLVNCTALADTEDCLRALREACSGPIGAYPNVEDRSSLPRWTHFDGELPAALEPEAFGELMARWRQDYGLAMVGGCCGATPEHIAAMSRLVKD</sequence>
<dbReference type="GO" id="GO:0009086">
    <property type="term" value="P:methionine biosynthetic process"/>
    <property type="evidence" value="ECO:0007669"/>
    <property type="project" value="InterPro"/>
</dbReference>
<keyword evidence="3 4" id="KW-0862">Zinc</keyword>
<dbReference type="EMBL" id="BLPF01000001">
    <property type="protein sequence ID" value="GFJ76817.1"/>
    <property type="molecule type" value="Genomic_DNA"/>
</dbReference>
<dbReference type="GO" id="GO:0032259">
    <property type="term" value="P:methylation"/>
    <property type="evidence" value="ECO:0007669"/>
    <property type="project" value="UniProtKB-KW"/>
</dbReference>
<evidence type="ECO:0000256" key="3">
    <source>
        <dbReference type="PIRSR" id="PIRSR037505-2"/>
    </source>
</evidence>
<evidence type="ECO:0000256" key="1">
    <source>
        <dbReference type="ARBA" id="ARBA00022603"/>
    </source>
</evidence>
<organism evidence="6 7">
    <name type="scientific">Phytohabitans houttuyneae</name>
    <dbReference type="NCBI Taxonomy" id="1076126"/>
    <lineage>
        <taxon>Bacteria</taxon>
        <taxon>Bacillati</taxon>
        <taxon>Actinomycetota</taxon>
        <taxon>Actinomycetes</taxon>
        <taxon>Micromonosporales</taxon>
        <taxon>Micromonosporaceae</taxon>
    </lineage>
</organism>
<keyword evidence="1 4" id="KW-0489">Methyltransferase</keyword>
<reference evidence="6 7" key="2">
    <citation type="submission" date="2020-03" db="EMBL/GenBank/DDBJ databases">
        <authorList>
            <person name="Ichikawa N."/>
            <person name="Kimura A."/>
            <person name="Kitahashi Y."/>
            <person name="Uohara A."/>
        </authorList>
    </citation>
    <scope>NUCLEOTIDE SEQUENCE [LARGE SCALE GENOMIC DNA]</scope>
    <source>
        <strain evidence="6 7">NBRC 108639</strain>
    </source>
</reference>
<proteinExistence type="predicted"/>
<dbReference type="SUPFAM" id="SSF82282">
    <property type="entry name" value="Homocysteine S-methyltransferase"/>
    <property type="match status" value="1"/>
</dbReference>
<evidence type="ECO:0000259" key="5">
    <source>
        <dbReference type="PROSITE" id="PS50970"/>
    </source>
</evidence>
<dbReference type="Proteomes" id="UP000482800">
    <property type="component" value="Unassembled WGS sequence"/>
</dbReference>
<dbReference type="InterPro" id="IPR003726">
    <property type="entry name" value="HCY_dom"/>
</dbReference>
<feature type="binding site" evidence="3 4">
    <location>
        <position position="284"/>
    </location>
    <ligand>
        <name>Zn(2+)</name>
        <dbReference type="ChEBI" id="CHEBI:29105"/>
    </ligand>
</feature>
<name>A0A6V8K4X9_9ACTN</name>
<feature type="domain" description="Hcy-binding" evidence="5">
    <location>
        <begin position="1"/>
        <end position="299"/>
    </location>
</feature>
<dbReference type="PANTHER" id="PTHR11103:SF18">
    <property type="entry name" value="SLR1189 PROTEIN"/>
    <property type="match status" value="1"/>
</dbReference>
<accession>A0A6V8K4X9</accession>
<keyword evidence="7" id="KW-1185">Reference proteome</keyword>
<evidence type="ECO:0000313" key="6">
    <source>
        <dbReference type="EMBL" id="GFJ76817.1"/>
    </source>
</evidence>
<keyword evidence="3 4" id="KW-0479">Metal-binding</keyword>
<dbReference type="InterPro" id="IPR017226">
    <property type="entry name" value="BHMT-like"/>
</dbReference>
<evidence type="ECO:0000256" key="2">
    <source>
        <dbReference type="ARBA" id="ARBA00022679"/>
    </source>
</evidence>
<dbReference type="PROSITE" id="PS50970">
    <property type="entry name" value="HCY"/>
    <property type="match status" value="1"/>
</dbReference>
<dbReference type="Pfam" id="PF02574">
    <property type="entry name" value="S-methyl_trans"/>
    <property type="match status" value="1"/>
</dbReference>
<keyword evidence="2 4" id="KW-0808">Transferase</keyword>
<dbReference type="RefSeq" id="WP_173053906.1">
    <property type="nucleotide sequence ID" value="NZ_BAABGO010000005.1"/>
</dbReference>
<dbReference type="Gene3D" id="3.20.20.330">
    <property type="entry name" value="Homocysteine-binding-like domain"/>
    <property type="match status" value="1"/>
</dbReference>
<dbReference type="AlphaFoldDB" id="A0A6V8K4X9"/>
<dbReference type="PANTHER" id="PTHR11103">
    <property type="entry name" value="SLR1189 PROTEIN"/>
    <property type="match status" value="1"/>
</dbReference>
<dbReference type="PIRSF" id="PIRSF037505">
    <property type="entry name" value="Betaine_HMT"/>
    <property type="match status" value="1"/>
</dbReference>
<feature type="binding site" evidence="3 4">
    <location>
        <position position="285"/>
    </location>
    <ligand>
        <name>Zn(2+)</name>
        <dbReference type="ChEBI" id="CHEBI:29105"/>
    </ligand>
</feature>
<comment type="caution">
    <text evidence="6">The sequence shown here is derived from an EMBL/GenBank/DDBJ whole genome shotgun (WGS) entry which is preliminary data.</text>
</comment>
<evidence type="ECO:0000313" key="7">
    <source>
        <dbReference type="Proteomes" id="UP000482800"/>
    </source>
</evidence>
<gene>
    <name evidence="6" type="ORF">Phou_009970</name>
</gene>
<comment type="cofactor">
    <cofactor evidence="3">
        <name>Zn(2+)</name>
        <dbReference type="ChEBI" id="CHEBI:29105"/>
    </cofactor>
    <text evidence="3">Binds 1 zinc ion per subunit.</text>
</comment>
<dbReference type="GO" id="GO:0008168">
    <property type="term" value="F:methyltransferase activity"/>
    <property type="evidence" value="ECO:0007669"/>
    <property type="project" value="UniProtKB-UniRule"/>
</dbReference>
<protein>
    <submittedName>
        <fullName evidence="6">Homocysteine S-methyltransferase</fullName>
    </submittedName>
</protein>
<evidence type="ECO:0000256" key="4">
    <source>
        <dbReference type="PROSITE-ProRule" id="PRU00333"/>
    </source>
</evidence>
<dbReference type="InterPro" id="IPR036589">
    <property type="entry name" value="HCY_dom_sf"/>
</dbReference>